<gene>
    <name evidence="1" type="ORF">Sdia_39060</name>
</gene>
<accession>A0ABQ1CSF7</accession>
<protein>
    <submittedName>
        <fullName evidence="1">Uncharacterized protein</fullName>
    </submittedName>
</protein>
<dbReference type="Proteomes" id="UP000472710">
    <property type="component" value="Unassembled WGS sequence"/>
</dbReference>
<keyword evidence="2" id="KW-1185">Reference proteome</keyword>
<comment type="caution">
    <text evidence="1">The sequence shown here is derived from an EMBL/GenBank/DDBJ whole genome shotgun (WGS) entry which is preliminary data.</text>
</comment>
<evidence type="ECO:0000313" key="2">
    <source>
        <dbReference type="Proteomes" id="UP000472710"/>
    </source>
</evidence>
<sequence>MSGGELARRPDVEHERLRRLAGVEVGGGDGHGGVLLERVGKVRAARVHGRVGRTAGEAGARRAEAAV</sequence>
<evidence type="ECO:0000313" key="1">
    <source>
        <dbReference type="EMBL" id="GFH73138.1"/>
    </source>
</evidence>
<proteinExistence type="predicted"/>
<name>A0ABQ1CSF7_STRDI</name>
<reference evidence="1 2" key="1">
    <citation type="submission" date="2020-02" db="EMBL/GenBank/DDBJ databases">
        <title>Whole genome shotgun sequence of Streptomyces diastaticus subsp. diastaticus NBRC 13412.</title>
        <authorList>
            <person name="Ichikawa N."/>
            <person name="Komaki H."/>
            <person name="Tamura T."/>
        </authorList>
    </citation>
    <scope>NUCLEOTIDE SEQUENCE [LARGE SCALE GENOMIC DNA]</scope>
    <source>
        <strain evidence="1 2">NBRC 13412</strain>
    </source>
</reference>
<organism evidence="1 2">
    <name type="scientific">Streptomyces diastaticus subsp. diastaticus</name>
    <dbReference type="NCBI Taxonomy" id="68040"/>
    <lineage>
        <taxon>Bacteria</taxon>
        <taxon>Bacillati</taxon>
        <taxon>Actinomycetota</taxon>
        <taxon>Actinomycetes</taxon>
        <taxon>Kitasatosporales</taxon>
        <taxon>Streptomycetaceae</taxon>
        <taxon>Streptomyces</taxon>
        <taxon>Streptomyces diastaticus group</taxon>
    </lineage>
</organism>
<dbReference type="EMBL" id="BLLN01000005">
    <property type="protein sequence ID" value="GFH73138.1"/>
    <property type="molecule type" value="Genomic_DNA"/>
</dbReference>